<dbReference type="InterPro" id="IPR044393">
    <property type="entry name" value="ORF8_bat_SARS-CoV_HKU3-1-like"/>
</dbReference>
<reference evidence="1" key="1">
    <citation type="journal article" date="2017" name="PLoS Pathog.">
        <title>Discovery of a rich gene pool of bat SARS-related coronaviruses provides new insights into the origin of SARS coronavirus.</title>
        <authorList>
            <person name="Hu B."/>
            <person name="Zeng L.P."/>
            <person name="Yang X.L."/>
            <person name="Ge X.Y."/>
            <person name="Zhang W."/>
            <person name="Li B."/>
            <person name="Xie J.Z."/>
            <person name="Shen X.R."/>
            <person name="Zhang Y.Z."/>
            <person name="Wang N."/>
            <person name="Luo D.S."/>
            <person name="Zheng X.S."/>
            <person name="Wang M.N."/>
            <person name="Daszak P."/>
            <person name="Wang L.F."/>
            <person name="Cui J."/>
            <person name="Shi Z.L."/>
        </authorList>
    </citation>
    <scope>NUCLEOTIDE SEQUENCE</scope>
    <source>
        <strain evidence="1">Rs4231</strain>
    </source>
</reference>
<sequence length="121" mass="14038">MKLLIVLGLLTSVYCMHKECSIQECCENQPFQPEDPCPIHYYSDWFVKIGPRKSARLVQLCAGEYGHRVPIHYEMFGNYTISCEPLEINCQNPPVGSLIVRCSYDVDFMEYHDVRVVLDFI</sequence>
<evidence type="ECO:0000313" key="1">
    <source>
        <dbReference type="EMBL" id="ATO98165.1"/>
    </source>
</evidence>
<name>A0A2D1PX59_SARS</name>
<dbReference type="InterPro" id="IPR046444">
    <property type="entry name" value="SARS_ORF8_IG"/>
</dbReference>
<proteinExistence type="predicted"/>
<protein>
    <submittedName>
        <fullName evidence="1">ORF8</fullName>
    </submittedName>
</protein>
<organism evidence="1">
    <name type="scientific">Bat SARS-like coronavirus</name>
    <dbReference type="NCBI Taxonomy" id="1508227"/>
    <lineage>
        <taxon>Viruses</taxon>
        <taxon>Riboviria</taxon>
        <taxon>Orthornavirae</taxon>
        <taxon>Pisuviricota</taxon>
        <taxon>Pisoniviricetes</taxon>
        <taxon>Nidovirales</taxon>
        <taxon>Cornidovirineae</taxon>
        <taxon>Coronaviridae</taxon>
        <taxon>Orthocoronavirinae</taxon>
        <taxon>Betacoronavirus</taxon>
        <taxon>Sarbecovirus</taxon>
        <taxon>Betacoronavirus pandemicum</taxon>
        <taxon>Severe acute respiratory syndrome coronavirus</taxon>
    </lineage>
</organism>
<dbReference type="CDD" id="cd21643">
    <property type="entry name" value="ORF8-Ig_bat_SARS-CoV_HKU3-1_type-III-like"/>
    <property type="match status" value="1"/>
</dbReference>
<accession>A0A2D1PX59</accession>
<dbReference type="Pfam" id="PF12093">
    <property type="entry name" value="bCoV_NS8"/>
    <property type="match status" value="1"/>
</dbReference>
<dbReference type="EMBL" id="KY417146">
    <property type="protein sequence ID" value="ATO98165.1"/>
    <property type="molecule type" value="Genomic_RNA"/>
</dbReference>
<dbReference type="InterPro" id="IPR022722">
    <property type="entry name" value="ORF8_betacoronavirus"/>
</dbReference>
<dbReference type="PROSITE" id="PS51964">
    <property type="entry name" value="SARS_ORF8_IG"/>
    <property type="match status" value="1"/>
</dbReference>